<sequence>MCRKFISILLGAWSEVQLQSPVDRNRLAGHVAGACEEVDHFGHFVRTSGPSQGDARTHPFQVFRCRHLCRNESWHQEVDGDVAGSHLLGQGAREAHQGGLAGAVHRLPHIASVSHHAAYVDDAAFPSPQHVLQSRLRAEDGPHQVGVEQTTHVGLSCLQQKLVENNA</sequence>
<proteinExistence type="predicted"/>
<protein>
    <submittedName>
        <fullName evidence="1">Uncharacterized protein</fullName>
    </submittedName>
</protein>
<accession>A0A147BEK1</accession>
<evidence type="ECO:0000313" key="1">
    <source>
        <dbReference type="EMBL" id="JAR89199.1"/>
    </source>
</evidence>
<dbReference type="EMBL" id="GEGO01006205">
    <property type="protein sequence ID" value="JAR89199.1"/>
    <property type="molecule type" value="Transcribed_RNA"/>
</dbReference>
<reference evidence="1" key="1">
    <citation type="journal article" date="2018" name="PLoS Negl. Trop. Dis.">
        <title>Sialome diversity of ticks revealed by RNAseq of single tick salivary glands.</title>
        <authorList>
            <person name="Perner J."/>
            <person name="Kropackova S."/>
            <person name="Kopacek P."/>
            <person name="Ribeiro J.M."/>
        </authorList>
    </citation>
    <scope>NUCLEOTIDE SEQUENCE</scope>
    <source>
        <strain evidence="1">Siblings of single egg batch collected in Ceske Budejovice</strain>
        <tissue evidence="1">Salivary glands</tissue>
    </source>
</reference>
<organism evidence="1">
    <name type="scientific">Ixodes ricinus</name>
    <name type="common">Common tick</name>
    <name type="synonym">Acarus ricinus</name>
    <dbReference type="NCBI Taxonomy" id="34613"/>
    <lineage>
        <taxon>Eukaryota</taxon>
        <taxon>Metazoa</taxon>
        <taxon>Ecdysozoa</taxon>
        <taxon>Arthropoda</taxon>
        <taxon>Chelicerata</taxon>
        <taxon>Arachnida</taxon>
        <taxon>Acari</taxon>
        <taxon>Parasitiformes</taxon>
        <taxon>Ixodida</taxon>
        <taxon>Ixodoidea</taxon>
        <taxon>Ixodidae</taxon>
        <taxon>Ixodinae</taxon>
        <taxon>Ixodes</taxon>
    </lineage>
</organism>
<dbReference type="AlphaFoldDB" id="A0A147BEK1"/>
<name>A0A147BEK1_IXORI</name>